<dbReference type="InterPro" id="IPR001102">
    <property type="entry name" value="Transglutaminase_N"/>
</dbReference>
<dbReference type="InterPro" id="IPR036238">
    <property type="entry name" value="Transglutaminase_C_sf"/>
</dbReference>
<dbReference type="PIRSF" id="PIRSF000459">
    <property type="entry name" value="TGM_EBP42"/>
    <property type="match status" value="1"/>
</dbReference>
<dbReference type="InterPro" id="IPR013783">
    <property type="entry name" value="Ig-like_fold"/>
</dbReference>
<dbReference type="FunFam" id="3.90.260.10:FF:000002">
    <property type="entry name" value="Erythrocyte membrane protein band 4.2"/>
    <property type="match status" value="1"/>
</dbReference>
<dbReference type="Gene3D" id="2.60.40.10">
    <property type="entry name" value="Immunoglobulins"/>
    <property type="match status" value="3"/>
</dbReference>
<evidence type="ECO:0000259" key="6">
    <source>
        <dbReference type="SMART" id="SM00460"/>
    </source>
</evidence>
<feature type="binding site" evidence="3">
    <location>
        <position position="530"/>
    </location>
    <ligand>
        <name>Ca(2+)</name>
        <dbReference type="ChEBI" id="CHEBI:29108"/>
    </ligand>
</feature>
<dbReference type="SMART" id="SM00460">
    <property type="entry name" value="TGc"/>
    <property type="match status" value="1"/>
</dbReference>
<evidence type="ECO:0000313" key="8">
    <source>
        <dbReference type="Proteomes" id="UP001283361"/>
    </source>
</evidence>
<feature type="region of interest" description="Disordered" evidence="5">
    <location>
        <begin position="1"/>
        <end position="33"/>
    </location>
</feature>
<dbReference type="InterPro" id="IPR002931">
    <property type="entry name" value="Transglutaminase-like"/>
</dbReference>
<dbReference type="InterPro" id="IPR023608">
    <property type="entry name" value="Transglutaminase_animal"/>
</dbReference>
<dbReference type="Pfam" id="PF01841">
    <property type="entry name" value="Transglut_core"/>
    <property type="match status" value="1"/>
</dbReference>
<evidence type="ECO:0000256" key="2">
    <source>
        <dbReference type="PIRSR" id="PIRSR000459-1"/>
    </source>
</evidence>
<dbReference type="GO" id="GO:0046872">
    <property type="term" value="F:metal ion binding"/>
    <property type="evidence" value="ECO:0007669"/>
    <property type="project" value="UniProtKB-KW"/>
</dbReference>
<dbReference type="InterPro" id="IPR038765">
    <property type="entry name" value="Papain-like_cys_pep_sf"/>
</dbReference>
<keyword evidence="3" id="KW-0479">Metal-binding</keyword>
<dbReference type="EMBL" id="JAWDGP010006193">
    <property type="protein sequence ID" value="KAK3745808.1"/>
    <property type="molecule type" value="Genomic_DNA"/>
</dbReference>
<evidence type="ECO:0000256" key="1">
    <source>
        <dbReference type="ARBA" id="ARBA00005968"/>
    </source>
</evidence>
<dbReference type="Gene3D" id="3.90.260.10">
    <property type="entry name" value="Transglutaminase-like"/>
    <property type="match status" value="1"/>
</dbReference>
<feature type="region of interest" description="Disordered" evidence="5">
    <location>
        <begin position="51"/>
        <end position="79"/>
    </location>
</feature>
<proteinExistence type="inferred from homology"/>
<organism evidence="7 8">
    <name type="scientific">Elysia crispata</name>
    <name type="common">lettuce slug</name>
    <dbReference type="NCBI Taxonomy" id="231223"/>
    <lineage>
        <taxon>Eukaryota</taxon>
        <taxon>Metazoa</taxon>
        <taxon>Spiralia</taxon>
        <taxon>Lophotrochozoa</taxon>
        <taxon>Mollusca</taxon>
        <taxon>Gastropoda</taxon>
        <taxon>Heterobranchia</taxon>
        <taxon>Euthyneura</taxon>
        <taxon>Panpulmonata</taxon>
        <taxon>Sacoglossa</taxon>
        <taxon>Placobranchoidea</taxon>
        <taxon>Plakobranchidae</taxon>
        <taxon>Elysia</taxon>
    </lineage>
</organism>
<gene>
    <name evidence="7" type="ORF">RRG08_030681</name>
</gene>
<dbReference type="GO" id="GO:0003810">
    <property type="term" value="F:protein-glutamine gamma-glutamyltransferase activity"/>
    <property type="evidence" value="ECO:0007669"/>
    <property type="project" value="InterPro"/>
</dbReference>
<dbReference type="AlphaFoldDB" id="A0AAE0YH93"/>
<dbReference type="Proteomes" id="UP001283361">
    <property type="component" value="Unassembled WGS sequence"/>
</dbReference>
<dbReference type="PANTHER" id="PTHR11590">
    <property type="entry name" value="PROTEIN-GLUTAMINE GAMMA-GLUTAMYLTRANSFERASE"/>
    <property type="match status" value="1"/>
</dbReference>
<feature type="active site" evidence="2">
    <location>
        <position position="490"/>
    </location>
</feature>
<evidence type="ECO:0000313" key="7">
    <source>
        <dbReference type="EMBL" id="KAK3745808.1"/>
    </source>
</evidence>
<keyword evidence="4" id="KW-0175">Coiled coil</keyword>
<feature type="binding site" evidence="3">
    <location>
        <position position="593"/>
    </location>
    <ligand>
        <name>Ca(2+)</name>
        <dbReference type="ChEBI" id="CHEBI:29108"/>
    </ligand>
</feature>
<dbReference type="InterPro" id="IPR050779">
    <property type="entry name" value="Transglutaminase"/>
</dbReference>
<dbReference type="InterPro" id="IPR036985">
    <property type="entry name" value="Transglutaminase-like_sf"/>
</dbReference>
<evidence type="ECO:0000256" key="4">
    <source>
        <dbReference type="SAM" id="Coils"/>
    </source>
</evidence>
<protein>
    <recommendedName>
        <fullName evidence="6">Transglutaminase-like domain-containing protein</fullName>
    </recommendedName>
</protein>
<reference evidence="7" key="1">
    <citation type="journal article" date="2023" name="G3 (Bethesda)">
        <title>A reference genome for the long-term kleptoplast-retaining sea slug Elysia crispata morphotype clarki.</title>
        <authorList>
            <person name="Eastman K.E."/>
            <person name="Pendleton A.L."/>
            <person name="Shaikh M.A."/>
            <person name="Suttiyut T."/>
            <person name="Ogas R."/>
            <person name="Tomko P."/>
            <person name="Gavelis G."/>
            <person name="Widhalm J.R."/>
            <person name="Wisecaver J.H."/>
        </authorList>
    </citation>
    <scope>NUCLEOTIDE SEQUENCE</scope>
    <source>
        <strain evidence="7">ECLA1</strain>
    </source>
</reference>
<keyword evidence="8" id="KW-1185">Reference proteome</keyword>
<dbReference type="SUPFAM" id="SSF54001">
    <property type="entry name" value="Cysteine proteinases"/>
    <property type="match status" value="1"/>
</dbReference>
<dbReference type="SUPFAM" id="SSF49309">
    <property type="entry name" value="Transglutaminase, two C-terminal domains"/>
    <property type="match status" value="1"/>
</dbReference>
<keyword evidence="3" id="KW-0106">Calcium</keyword>
<feature type="active site" evidence="2">
    <location>
        <position position="461"/>
    </location>
</feature>
<evidence type="ECO:0000256" key="5">
    <source>
        <dbReference type="SAM" id="MobiDB-lite"/>
    </source>
</evidence>
<accession>A0AAE0YH93</accession>
<comment type="caution">
    <text evidence="7">The sequence shown here is derived from an EMBL/GenBank/DDBJ whole genome shotgun (WGS) entry which is preliminary data.</text>
</comment>
<feature type="binding site" evidence="3">
    <location>
        <position position="588"/>
    </location>
    <ligand>
        <name>Ca(2+)</name>
        <dbReference type="ChEBI" id="CHEBI:29108"/>
    </ligand>
</feature>
<feature type="active site" evidence="2">
    <location>
        <position position="402"/>
    </location>
</feature>
<dbReference type="Pfam" id="PF00868">
    <property type="entry name" value="Transglut_N"/>
    <property type="match status" value="1"/>
</dbReference>
<comment type="similarity">
    <text evidence="1">Belongs to the transglutaminase superfamily. Transglutaminase family.</text>
</comment>
<comment type="cofactor">
    <cofactor evidence="3">
        <name>Ca(2+)</name>
        <dbReference type="ChEBI" id="CHEBI:29108"/>
    </cofactor>
    <text evidence="3">Binds 1 Ca(2+) ion per subunit.</text>
</comment>
<feature type="coiled-coil region" evidence="4">
    <location>
        <begin position="81"/>
        <end position="115"/>
    </location>
</feature>
<dbReference type="SUPFAM" id="SSF81296">
    <property type="entry name" value="E set domains"/>
    <property type="match status" value="1"/>
</dbReference>
<name>A0AAE0YH93_9GAST</name>
<sequence length="845" mass="95186">MSIYRELRRGPVTAVGRPGRNYGLSTPSNSRRRTDTILGRLRLRRENMRSRRCYSLPNRRRPRPRPESRDRRREVSSEIVNDTDKEEIEELEKELEEEKENSRIDEATLARLKEECLVVEDIELHVKENAEKHHADLFECTDRDNDPQLVVRRGQEFKLTLTFQRPWSSKDDDMYLVFTLGDEPNTRKGTYAEMKLEEGKDTSYMTGDTESKEWGARILSQSDNTLTVGVYSPPDAIIGEWEYAVRTVKVKGGKDENYECEGSEEVIILLNPWCQDDQVYMKETGDLKEYISNEIGLVFSGSYRNIETKPWDYGQFQPGVLEASLHILRKANGNKISSNMGDPVYISRALSKILNNCDDNGVLMGRWDGNYGDGTKPLSWRGSAPIIKQYMKTGQPVKYGQCWVFSHLLTTVARALGLPCRSVTNFSSAHDTDLSMTSDKYVDDDGNDVPQKNNDSVWNFHVWNEVWILRPDLDKRTRLTGKYGGWHAVDATPQERSDSVFQCGPSPLAAVKEGDVHIGYDTKFVFGEVNADVCTWKDGNPPKLISRSSNRIGQKISTKFPNGGSCGYYRGSDKGVRLDVTDLYKYPEGSASEREVVEKATSRGKLGHLLDDNKSGVEISIYDFDKQPRVGEDIIVKVKVKNTSSEKRSVRLRTTVQATNYWGGLIGNKKVATKLYSQDFLGQGLIKVYELTVDGDDIVRLCDDSLSMKIGAICKVQGFTEPAFESSELVVKTPGIKCTGPEGKVGADEEFEVEVTLKNPLPKKSLTGCKLEIAGSIEVTGGGFQEKHGIFIKHIGEIKRGDLKAFKIKIKPTTLPRKSKDRELNLGMASNELPDFVGNLHIELK</sequence>
<evidence type="ECO:0000256" key="3">
    <source>
        <dbReference type="PIRSR" id="PIRSR000459-2"/>
    </source>
</evidence>
<feature type="compositionally biased region" description="Basic and acidic residues" evidence="5">
    <location>
        <begin position="64"/>
        <end position="76"/>
    </location>
</feature>
<feature type="binding site" evidence="3">
    <location>
        <position position="532"/>
    </location>
    <ligand>
        <name>Ca(2+)</name>
        <dbReference type="ChEBI" id="CHEBI:29108"/>
    </ligand>
</feature>
<feature type="domain" description="Transglutaminase-like" evidence="6">
    <location>
        <begin position="394"/>
        <end position="493"/>
    </location>
</feature>
<dbReference type="PANTHER" id="PTHR11590:SF40">
    <property type="entry name" value="HEMOCYTE PROTEIN-GLUTAMINE GAMMA-GLUTAMYLTRANSFERASE-LIKE PROTEIN"/>
    <property type="match status" value="1"/>
</dbReference>
<dbReference type="InterPro" id="IPR014756">
    <property type="entry name" value="Ig_E-set"/>
</dbReference>